<evidence type="ECO:0000256" key="1">
    <source>
        <dbReference type="ARBA" id="ARBA00022977"/>
    </source>
</evidence>
<evidence type="ECO:0000256" key="2">
    <source>
        <dbReference type="HAMAP-Rule" id="MF_02128"/>
    </source>
</evidence>
<dbReference type="GO" id="GO:0009229">
    <property type="term" value="P:thiamine diphosphate biosynthetic process"/>
    <property type="evidence" value="ECO:0007669"/>
    <property type="project" value="UniProtKB-UniRule"/>
</dbReference>
<keyword evidence="2" id="KW-0460">Magnesium</keyword>
<comment type="miscellaneous">
    <text evidence="2">Reaction mechanism of ThiL seems to utilize a direct, inline transfer of the gamma-phosphate of ATP to TMP rather than a phosphorylated enzyme intermediate.</text>
</comment>
<dbReference type="InterPro" id="IPR036921">
    <property type="entry name" value="PurM-like_N_sf"/>
</dbReference>
<dbReference type="GO" id="GO:0005524">
    <property type="term" value="F:ATP binding"/>
    <property type="evidence" value="ECO:0007669"/>
    <property type="project" value="UniProtKB-UniRule"/>
</dbReference>
<dbReference type="GO" id="GO:0009030">
    <property type="term" value="F:thiamine-phosphate kinase activity"/>
    <property type="evidence" value="ECO:0007669"/>
    <property type="project" value="UniProtKB-UniRule"/>
</dbReference>
<dbReference type="PIRSF" id="PIRSF005303">
    <property type="entry name" value="Thiam_monoph_kin"/>
    <property type="match status" value="1"/>
</dbReference>
<keyword evidence="2" id="KW-0067">ATP-binding</keyword>
<evidence type="ECO:0000313" key="6">
    <source>
        <dbReference type="Proteomes" id="UP000317894"/>
    </source>
</evidence>
<comment type="pathway">
    <text evidence="2">Cofactor biosynthesis; thiamine diphosphate biosynthesis; thiamine diphosphate from thiamine phosphate: step 1/1.</text>
</comment>
<dbReference type="AlphaFoldDB" id="A0A552UFM9"/>
<dbReference type="InterPro" id="IPR006283">
    <property type="entry name" value="ThiL-like"/>
</dbReference>
<keyword evidence="2" id="KW-0547">Nucleotide-binding</keyword>
<dbReference type="InterPro" id="IPR036676">
    <property type="entry name" value="PurM-like_C_sf"/>
</dbReference>
<dbReference type="InterPro" id="IPR010918">
    <property type="entry name" value="PurM-like_C_dom"/>
</dbReference>
<comment type="caution">
    <text evidence="2">Lacks conserved residue(s) required for the propagation of feature annotation.</text>
</comment>
<feature type="binding site" evidence="2">
    <location>
        <position position="208"/>
    </location>
    <ligand>
        <name>ATP</name>
        <dbReference type="ChEBI" id="CHEBI:30616"/>
    </ligand>
</feature>
<dbReference type="PANTHER" id="PTHR30270">
    <property type="entry name" value="THIAMINE-MONOPHOSPHATE KINASE"/>
    <property type="match status" value="1"/>
</dbReference>
<dbReference type="Pfam" id="PF00586">
    <property type="entry name" value="AIRS"/>
    <property type="match status" value="1"/>
</dbReference>
<keyword evidence="6" id="KW-1185">Reference proteome</keyword>
<keyword evidence="1 2" id="KW-0784">Thiamine biosynthesis</keyword>
<dbReference type="RefSeq" id="WP_143554535.1">
    <property type="nucleotide sequence ID" value="NZ_VJWA01000001.1"/>
</dbReference>
<comment type="caution">
    <text evidence="5">The sequence shown here is derived from an EMBL/GenBank/DDBJ whole genome shotgun (WGS) entry which is preliminary data.</text>
</comment>
<feature type="binding site" evidence="2">
    <location>
        <position position="43"/>
    </location>
    <ligand>
        <name>Mg(2+)</name>
        <dbReference type="ChEBI" id="CHEBI:18420"/>
        <label>2</label>
    </ligand>
</feature>
<feature type="binding site" evidence="2">
    <location>
        <position position="43"/>
    </location>
    <ligand>
        <name>Mg(2+)</name>
        <dbReference type="ChEBI" id="CHEBI:18420"/>
        <label>1</label>
    </ligand>
</feature>
<feature type="binding site" evidence="2">
    <location>
        <position position="252"/>
    </location>
    <ligand>
        <name>substrate</name>
    </ligand>
</feature>
<dbReference type="Pfam" id="PF02769">
    <property type="entry name" value="AIRS_C"/>
    <property type="match status" value="1"/>
</dbReference>
<sequence length="306" mass="31731">MRERALIADLLAPLATHRAARGLTDDAAVWLPPLGREVVLTHDVIACGTHYLPDDPPSDVAWKLLAVNLSDLAAMGAEPVGVLLGLTLGGHEDDDWLRGFVAGLGRALTHFEVALLGGDTVRWGGAAVLGCTAVGQVPHGCALGRDGVRVGDAVWVSGTIGDAGRGLAVARGEAPHDKRLLDRYRRPNPRLALGRALVGTATACMDVSDGVLIDAQRLAAASGVGIELDLAALPVTGDCDEAERLIRATAGDDYELLFTAAPDAELAALATAKVPLTRIGRVVAEPGLTVLGAHGLITPARLGWEH</sequence>
<dbReference type="EC" id="2.7.4.16" evidence="2"/>
<dbReference type="SUPFAM" id="SSF56042">
    <property type="entry name" value="PurM C-terminal domain-like"/>
    <property type="match status" value="1"/>
</dbReference>
<feature type="binding site" evidence="2">
    <location>
        <position position="26"/>
    </location>
    <ligand>
        <name>Mg(2+)</name>
        <dbReference type="ChEBI" id="CHEBI:18420"/>
        <label>4</label>
    </ligand>
</feature>
<keyword evidence="2" id="KW-0479">Metal-binding</keyword>
<dbReference type="GO" id="GO:0009228">
    <property type="term" value="P:thiamine biosynthetic process"/>
    <property type="evidence" value="ECO:0007669"/>
    <property type="project" value="UniProtKB-KW"/>
</dbReference>
<name>A0A552UFM9_9SPHN</name>
<organism evidence="5 6">
    <name type="scientific">Glacieibacterium frigidum</name>
    <dbReference type="NCBI Taxonomy" id="2593303"/>
    <lineage>
        <taxon>Bacteria</taxon>
        <taxon>Pseudomonadati</taxon>
        <taxon>Pseudomonadota</taxon>
        <taxon>Alphaproteobacteria</taxon>
        <taxon>Sphingomonadales</taxon>
        <taxon>Sphingosinicellaceae</taxon>
        <taxon>Glacieibacterium</taxon>
    </lineage>
</organism>
<dbReference type="Proteomes" id="UP000317894">
    <property type="component" value="Unassembled WGS sequence"/>
</dbReference>
<protein>
    <recommendedName>
        <fullName evidence="2">Thiamine-monophosphate kinase</fullName>
        <shortName evidence="2">TMP kinase</shortName>
        <shortName evidence="2">Thiamine-phosphate kinase</shortName>
        <ecNumber evidence="2">2.7.4.16</ecNumber>
    </recommendedName>
</protein>
<evidence type="ECO:0000259" key="4">
    <source>
        <dbReference type="Pfam" id="PF02769"/>
    </source>
</evidence>
<dbReference type="UniPathway" id="UPA00060">
    <property type="reaction ID" value="UER00142"/>
</dbReference>
<comment type="similarity">
    <text evidence="2">Belongs to the thiamine-monophosphate kinase family.</text>
</comment>
<evidence type="ECO:0000313" key="5">
    <source>
        <dbReference type="EMBL" id="TRW16991.1"/>
    </source>
</evidence>
<feature type="binding site" evidence="2">
    <location>
        <position position="41"/>
    </location>
    <ligand>
        <name>Mg(2+)</name>
        <dbReference type="ChEBI" id="CHEBI:18420"/>
        <label>4</label>
    </ligand>
</feature>
<proteinExistence type="inferred from homology"/>
<feature type="binding site" evidence="2">
    <location>
        <position position="119"/>
    </location>
    <ligand>
        <name>Mg(2+)</name>
        <dbReference type="ChEBI" id="CHEBI:18420"/>
        <label>1</label>
    </ligand>
</feature>
<feature type="binding site" evidence="2">
    <location>
        <begin position="118"/>
        <end position="119"/>
    </location>
    <ligand>
        <name>ATP</name>
        <dbReference type="ChEBI" id="CHEBI:30616"/>
    </ligand>
</feature>
<feature type="binding site" evidence="2">
    <location>
        <position position="26"/>
    </location>
    <ligand>
        <name>Mg(2+)</name>
        <dbReference type="ChEBI" id="CHEBI:18420"/>
        <label>3</label>
    </ligand>
</feature>
<feature type="binding site" evidence="2">
    <location>
        <position position="71"/>
    </location>
    <ligand>
        <name>Mg(2+)</name>
        <dbReference type="ChEBI" id="CHEBI:18420"/>
        <label>3</label>
    </ligand>
</feature>
<feature type="binding site" evidence="2">
    <location>
        <position position="50"/>
    </location>
    <ligand>
        <name>substrate</name>
    </ligand>
</feature>
<keyword evidence="2 5" id="KW-0808">Transferase</keyword>
<keyword evidence="2 5" id="KW-0418">Kinase</keyword>
<evidence type="ECO:0000259" key="3">
    <source>
        <dbReference type="Pfam" id="PF00586"/>
    </source>
</evidence>
<reference evidence="5 6" key="1">
    <citation type="submission" date="2019-07" db="EMBL/GenBank/DDBJ databases">
        <title>Novel species isolated from glacier.</title>
        <authorList>
            <person name="Liu Q."/>
            <person name="Xin Y.-H."/>
        </authorList>
    </citation>
    <scope>NUCLEOTIDE SEQUENCE [LARGE SCALE GENOMIC DNA]</scope>
    <source>
        <strain evidence="5 6">LB1R16</strain>
    </source>
</reference>
<dbReference type="NCBIfam" id="TIGR01379">
    <property type="entry name" value="thiL"/>
    <property type="match status" value="1"/>
</dbReference>
<dbReference type="GO" id="GO:0000287">
    <property type="term" value="F:magnesium ion binding"/>
    <property type="evidence" value="ECO:0007669"/>
    <property type="project" value="UniProtKB-UniRule"/>
</dbReference>
<dbReference type="Gene3D" id="3.30.1330.10">
    <property type="entry name" value="PurM-like, N-terminal domain"/>
    <property type="match status" value="1"/>
</dbReference>
<feature type="binding site" evidence="2">
    <location>
        <position position="209"/>
    </location>
    <ligand>
        <name>Mg(2+)</name>
        <dbReference type="ChEBI" id="CHEBI:18420"/>
        <label>5</label>
    </ligand>
</feature>
<feature type="binding site" evidence="2">
    <location>
        <position position="206"/>
    </location>
    <ligand>
        <name>Mg(2+)</name>
        <dbReference type="ChEBI" id="CHEBI:18420"/>
        <label>3</label>
    </ligand>
</feature>
<dbReference type="InterPro" id="IPR016188">
    <property type="entry name" value="PurM-like_N"/>
</dbReference>
<feature type="domain" description="PurM-like N-terminal" evidence="3">
    <location>
        <begin position="25"/>
        <end position="137"/>
    </location>
</feature>
<dbReference type="HAMAP" id="MF_02128">
    <property type="entry name" value="TMP_kinase"/>
    <property type="match status" value="1"/>
</dbReference>
<feature type="binding site" evidence="2">
    <location>
        <position position="71"/>
    </location>
    <ligand>
        <name>Mg(2+)</name>
        <dbReference type="ChEBI" id="CHEBI:18420"/>
        <label>4</label>
    </ligand>
</feature>
<comment type="catalytic activity">
    <reaction evidence="2">
        <text>thiamine phosphate + ATP = thiamine diphosphate + ADP</text>
        <dbReference type="Rhea" id="RHEA:15913"/>
        <dbReference type="ChEBI" id="CHEBI:30616"/>
        <dbReference type="ChEBI" id="CHEBI:37575"/>
        <dbReference type="ChEBI" id="CHEBI:58937"/>
        <dbReference type="ChEBI" id="CHEBI:456216"/>
        <dbReference type="EC" id="2.7.4.16"/>
    </reaction>
</comment>
<comment type="function">
    <text evidence="2">Catalyzes the ATP-dependent phosphorylation of thiamine-monophosphate (TMP) to form thiamine-pyrophosphate (TPP), the active form of vitamin B1.</text>
</comment>
<dbReference type="CDD" id="cd02194">
    <property type="entry name" value="ThiL"/>
    <property type="match status" value="1"/>
</dbReference>
<feature type="binding site" evidence="2">
    <location>
        <position position="71"/>
    </location>
    <ligand>
        <name>Mg(2+)</name>
        <dbReference type="ChEBI" id="CHEBI:18420"/>
        <label>2</label>
    </ligand>
</feature>
<feature type="domain" description="PurM-like C-terminal" evidence="4">
    <location>
        <begin position="149"/>
        <end position="290"/>
    </location>
</feature>
<dbReference type="SUPFAM" id="SSF55326">
    <property type="entry name" value="PurM N-terminal domain-like"/>
    <property type="match status" value="1"/>
</dbReference>
<dbReference type="OrthoDB" id="9802811at2"/>
<accession>A0A552UFM9</accession>
<gene>
    <name evidence="2 5" type="primary">thiL</name>
    <name evidence="5" type="ORF">FMM06_01920</name>
</gene>
<dbReference type="Gene3D" id="3.90.650.10">
    <property type="entry name" value="PurM-like C-terminal domain"/>
    <property type="match status" value="1"/>
</dbReference>
<feature type="binding site" evidence="2">
    <location>
        <position position="145"/>
    </location>
    <ligand>
        <name>ATP</name>
        <dbReference type="ChEBI" id="CHEBI:30616"/>
    </ligand>
</feature>
<dbReference type="EMBL" id="VJWA01000001">
    <property type="protein sequence ID" value="TRW16991.1"/>
    <property type="molecule type" value="Genomic_DNA"/>
</dbReference>
<dbReference type="PANTHER" id="PTHR30270:SF0">
    <property type="entry name" value="THIAMINE-MONOPHOSPHATE KINASE"/>
    <property type="match status" value="1"/>
</dbReference>